<feature type="signal peptide" evidence="1">
    <location>
        <begin position="1"/>
        <end position="22"/>
    </location>
</feature>
<feature type="chain" id="PRO_5039007707" evidence="1">
    <location>
        <begin position="23"/>
        <end position="69"/>
    </location>
</feature>
<keyword evidence="1" id="KW-0732">Signal</keyword>
<evidence type="ECO:0000256" key="1">
    <source>
        <dbReference type="SAM" id="SignalP"/>
    </source>
</evidence>
<keyword evidence="3" id="KW-1185">Reference proteome</keyword>
<evidence type="ECO:0000313" key="3">
    <source>
        <dbReference type="Proteomes" id="UP000886520"/>
    </source>
</evidence>
<accession>A0A9D4UZ82</accession>
<dbReference type="Proteomes" id="UP000886520">
    <property type="component" value="Chromosome 8"/>
</dbReference>
<name>A0A9D4UZ82_ADICA</name>
<reference evidence="2" key="1">
    <citation type="submission" date="2021-01" db="EMBL/GenBank/DDBJ databases">
        <title>Adiantum capillus-veneris genome.</title>
        <authorList>
            <person name="Fang Y."/>
            <person name="Liao Q."/>
        </authorList>
    </citation>
    <scope>NUCLEOTIDE SEQUENCE</scope>
    <source>
        <strain evidence="2">H3</strain>
        <tissue evidence="2">Leaf</tissue>
    </source>
</reference>
<sequence>MAREKALSLLTFLLLITLVCSPAPFNARPTKGPNFGRLLHAHDAPKDDCPPGTCLQCNFKECYCGICCC</sequence>
<dbReference type="EMBL" id="JABFUD020000008">
    <property type="protein sequence ID" value="KAI5076323.1"/>
    <property type="molecule type" value="Genomic_DNA"/>
</dbReference>
<protein>
    <submittedName>
        <fullName evidence="2">Uncharacterized protein</fullName>
    </submittedName>
</protein>
<evidence type="ECO:0000313" key="2">
    <source>
        <dbReference type="EMBL" id="KAI5076323.1"/>
    </source>
</evidence>
<organism evidence="2 3">
    <name type="scientific">Adiantum capillus-veneris</name>
    <name type="common">Maidenhair fern</name>
    <dbReference type="NCBI Taxonomy" id="13818"/>
    <lineage>
        <taxon>Eukaryota</taxon>
        <taxon>Viridiplantae</taxon>
        <taxon>Streptophyta</taxon>
        <taxon>Embryophyta</taxon>
        <taxon>Tracheophyta</taxon>
        <taxon>Polypodiopsida</taxon>
        <taxon>Polypodiidae</taxon>
        <taxon>Polypodiales</taxon>
        <taxon>Pteridineae</taxon>
        <taxon>Pteridaceae</taxon>
        <taxon>Vittarioideae</taxon>
        <taxon>Adiantum</taxon>
    </lineage>
</organism>
<gene>
    <name evidence="2" type="ORF">GOP47_0008388</name>
</gene>
<dbReference type="AlphaFoldDB" id="A0A9D4UZ82"/>
<proteinExistence type="predicted"/>
<comment type="caution">
    <text evidence="2">The sequence shown here is derived from an EMBL/GenBank/DDBJ whole genome shotgun (WGS) entry which is preliminary data.</text>
</comment>